<evidence type="ECO:0000259" key="5">
    <source>
        <dbReference type="PROSITE" id="PS50931"/>
    </source>
</evidence>
<evidence type="ECO:0000256" key="3">
    <source>
        <dbReference type="ARBA" id="ARBA00023125"/>
    </source>
</evidence>
<accession>A0A368YKG9</accession>
<keyword evidence="2" id="KW-0805">Transcription regulation</keyword>
<evidence type="ECO:0000256" key="2">
    <source>
        <dbReference type="ARBA" id="ARBA00023015"/>
    </source>
</evidence>
<dbReference type="InterPro" id="IPR036390">
    <property type="entry name" value="WH_DNA-bd_sf"/>
</dbReference>
<dbReference type="GO" id="GO:0043565">
    <property type="term" value="F:sequence-specific DNA binding"/>
    <property type="evidence" value="ECO:0007669"/>
    <property type="project" value="TreeGrafter"/>
</dbReference>
<dbReference type="EMBL" id="QPJL01000021">
    <property type="protein sequence ID" value="RCW79998.1"/>
    <property type="molecule type" value="Genomic_DNA"/>
</dbReference>
<reference evidence="6 7" key="1">
    <citation type="submission" date="2018-07" db="EMBL/GenBank/DDBJ databases">
        <title>Genomic Encyclopedia of Type Strains, Phase III (KMG-III): the genomes of soil and plant-associated and newly described type strains.</title>
        <authorList>
            <person name="Whitman W."/>
        </authorList>
    </citation>
    <scope>NUCLEOTIDE SEQUENCE [LARGE SCALE GENOMIC DNA]</scope>
    <source>
        <strain evidence="6 7">CECT 8525</strain>
    </source>
</reference>
<dbReference type="PANTHER" id="PTHR30537">
    <property type="entry name" value="HTH-TYPE TRANSCRIPTIONAL REGULATOR"/>
    <property type="match status" value="1"/>
</dbReference>
<dbReference type="RefSeq" id="WP_114350309.1">
    <property type="nucleotide sequence ID" value="NZ_QPJL01000021.1"/>
</dbReference>
<comment type="similarity">
    <text evidence="1">Belongs to the LysR transcriptional regulatory family.</text>
</comment>
<dbReference type="InterPro" id="IPR036388">
    <property type="entry name" value="WH-like_DNA-bd_sf"/>
</dbReference>
<evidence type="ECO:0000256" key="4">
    <source>
        <dbReference type="ARBA" id="ARBA00023163"/>
    </source>
</evidence>
<dbReference type="PANTHER" id="PTHR30537:SF3">
    <property type="entry name" value="TRANSCRIPTIONAL REGULATORY PROTEIN"/>
    <property type="match status" value="1"/>
</dbReference>
<name>A0A368YKG9_9RHOB</name>
<dbReference type="InterPro" id="IPR005119">
    <property type="entry name" value="LysR_subst-bd"/>
</dbReference>
<dbReference type="SUPFAM" id="SSF46785">
    <property type="entry name" value="Winged helix' DNA-binding domain"/>
    <property type="match status" value="1"/>
</dbReference>
<dbReference type="GO" id="GO:0003700">
    <property type="term" value="F:DNA-binding transcription factor activity"/>
    <property type="evidence" value="ECO:0007669"/>
    <property type="project" value="InterPro"/>
</dbReference>
<keyword evidence="3" id="KW-0238">DNA-binding</keyword>
<comment type="caution">
    <text evidence="6">The sequence shown here is derived from an EMBL/GenBank/DDBJ whole genome shotgun (WGS) entry which is preliminary data.</text>
</comment>
<dbReference type="GO" id="GO:0006351">
    <property type="term" value="P:DNA-templated transcription"/>
    <property type="evidence" value="ECO:0007669"/>
    <property type="project" value="TreeGrafter"/>
</dbReference>
<dbReference type="PROSITE" id="PS50931">
    <property type="entry name" value="HTH_LYSR"/>
    <property type="match status" value="1"/>
</dbReference>
<dbReference type="SUPFAM" id="SSF53850">
    <property type="entry name" value="Periplasmic binding protein-like II"/>
    <property type="match status" value="1"/>
</dbReference>
<protein>
    <submittedName>
        <fullName evidence="6">LysR family transcriptional regulator</fullName>
    </submittedName>
</protein>
<dbReference type="InterPro" id="IPR000847">
    <property type="entry name" value="LysR_HTH_N"/>
</dbReference>
<dbReference type="OrthoDB" id="9796526at2"/>
<dbReference type="AlphaFoldDB" id="A0A368YKG9"/>
<evidence type="ECO:0000313" key="7">
    <source>
        <dbReference type="Proteomes" id="UP000253345"/>
    </source>
</evidence>
<dbReference type="Gene3D" id="3.40.190.290">
    <property type="match status" value="1"/>
</dbReference>
<dbReference type="Pfam" id="PF00126">
    <property type="entry name" value="HTH_1"/>
    <property type="match status" value="1"/>
</dbReference>
<keyword evidence="7" id="KW-1185">Reference proteome</keyword>
<dbReference type="Proteomes" id="UP000253345">
    <property type="component" value="Unassembled WGS sequence"/>
</dbReference>
<dbReference type="InterPro" id="IPR058163">
    <property type="entry name" value="LysR-type_TF_proteobact-type"/>
</dbReference>
<proteinExistence type="inferred from homology"/>
<gene>
    <name evidence="6" type="ORF">DFP89_12128</name>
</gene>
<evidence type="ECO:0000256" key="1">
    <source>
        <dbReference type="ARBA" id="ARBA00009437"/>
    </source>
</evidence>
<feature type="domain" description="HTH lysR-type" evidence="5">
    <location>
        <begin position="4"/>
        <end position="61"/>
    </location>
</feature>
<evidence type="ECO:0000313" key="6">
    <source>
        <dbReference type="EMBL" id="RCW79998.1"/>
    </source>
</evidence>
<organism evidence="6 7">
    <name type="scientific">Paracoccus lutimaris</name>
    <dbReference type="NCBI Taxonomy" id="1490030"/>
    <lineage>
        <taxon>Bacteria</taxon>
        <taxon>Pseudomonadati</taxon>
        <taxon>Pseudomonadota</taxon>
        <taxon>Alphaproteobacteria</taxon>
        <taxon>Rhodobacterales</taxon>
        <taxon>Paracoccaceae</taxon>
        <taxon>Paracoccus</taxon>
    </lineage>
</organism>
<dbReference type="Pfam" id="PF03466">
    <property type="entry name" value="LysR_substrate"/>
    <property type="match status" value="1"/>
</dbReference>
<keyword evidence="4" id="KW-0804">Transcription</keyword>
<sequence length="291" mass="31728">MQIESWDDIRNALAVARLGTVSAAAQALGVHHATVIRRIDALETALGVRLFQRHPRGYALTEAGQTLLDEAGAADARFAQMAARIAGAGERIEGEIVVTSLPELAGLVMPRLIALMREHPGLRLRYVTDPRLYRLDTGEAQVAIRAGARPTEPDYVVRHMMTVKAGLYGAPGYVAVAGALEDLRAHRFVLPGPEARRAPYMQWLGERLAAENVALISNDPEARLAAIRAGLGLGWMAPERAEGLIEVMSLPDWESQFWLVTHVDLHRSPKVQAVLKALREPGLEAPEEARA</sequence>
<dbReference type="Gene3D" id="1.10.10.10">
    <property type="entry name" value="Winged helix-like DNA-binding domain superfamily/Winged helix DNA-binding domain"/>
    <property type="match status" value="1"/>
</dbReference>